<name>A0A3Q0JHA6_DIACI</name>
<dbReference type="InterPro" id="IPR001370">
    <property type="entry name" value="BIR_rpt"/>
</dbReference>
<dbReference type="GeneID" id="103519068"/>
<sequence length="886" mass="97000">MADGGVWKLQDDGYLNIDADPDSVIYHPNLNILIVLSRNAECIVVDINSGCVLRKCAFAEEGQPIKGAYLPSYDKVLLTDTKSVGVRSDYNGVLLLDTMLQTCLKSKNNPVKLEMLVSEAILLQQTLKTIETTGCEFSPGLWTEVLTELETKIEAAQSEPKKSAKSQKWNIICLELKHASFKTACYSLVCELKRQNRHVPALAIASAINERLNCLHPTPFPIDSQPSDHRNLMFSEAARRETFAKWPHMDYKWALPDQMAQAGFYHQPSGTGDDRAMCFTCIVCLVCWEPTDEPWAEHERHSPCCPFVKGEYTQNVPLSVTYATAPALAMTHALNPDSTLVDITTLPGYIPLISRDSTVLVLNYIRQLKVENEFSVSKLCYDYGLSHSELKVSAAAIAANVKHSSKASESLDEEHVNREETENVPRPCLIVGARMKTTGEDLYQLKQRLESGGNPLAMDTELTSSPPPPSPHLCLLVLDFHYRPNKSPATAGTQTSAPGNKKAVSGTGTSTATVGGGKLIQVVKLSASPVKSLTPATPGEGIRKAILLPQDQSSTVLAGLTTSGTLVLMDVLKLEVLSSLLPIEGQEFVTLTYCNSLERICVATSSGSLRFYALRDEDEFRLREEASGSPVMKKKSIAPSSTSSSSSTNSSDNLIVSRASYGLPELRALYSLTLFETLSPGYSAAVPPCWSELMQAQKQRRHAQHLTREDIHTRSWRLQNDLTTWDEHMFELSLPKNTCVGQVDVKLTLHTPCPQVPPLQVTLLRPMTSRAPFQASHSGSYTSTPVDAGVSFSLPSEEGAKGTPRVCQTVGGEKGPRPKSLTDGLKESEAFSVTHVQTVRQSESTPRVCQTVGGEKGPRPRSLTDGLKESEAFSVTRVHTVRQSEQ</sequence>
<dbReference type="PANTHER" id="PTHR46771:SF5">
    <property type="entry name" value="DETERIN"/>
    <property type="match status" value="1"/>
</dbReference>
<evidence type="ECO:0000256" key="3">
    <source>
        <dbReference type="SAM" id="MobiDB-lite"/>
    </source>
</evidence>
<keyword evidence="4" id="KW-1185">Reference proteome</keyword>
<dbReference type="FunFam" id="1.10.1170.10:FF:000001">
    <property type="entry name" value="baculoviral IAP repeat-containing protein 6 isoform X1"/>
    <property type="match status" value="1"/>
</dbReference>
<dbReference type="SMART" id="SM00238">
    <property type="entry name" value="BIR"/>
    <property type="match status" value="1"/>
</dbReference>
<proteinExistence type="predicted"/>
<feature type="region of interest" description="Disordered" evidence="3">
    <location>
        <begin position="487"/>
        <end position="511"/>
    </location>
</feature>
<feature type="region of interest" description="Disordered" evidence="3">
    <location>
        <begin position="624"/>
        <end position="651"/>
    </location>
</feature>
<dbReference type="RefSeq" id="XP_026686483.1">
    <property type="nucleotide sequence ID" value="XM_026830682.1"/>
</dbReference>
<dbReference type="Proteomes" id="UP000079169">
    <property type="component" value="Unplaced"/>
</dbReference>
<feature type="compositionally biased region" description="Polar residues" evidence="3">
    <location>
        <begin position="487"/>
        <end position="498"/>
    </location>
</feature>
<dbReference type="GO" id="GO:0046872">
    <property type="term" value="F:metal ion binding"/>
    <property type="evidence" value="ECO:0007669"/>
    <property type="project" value="UniProtKB-KW"/>
</dbReference>
<dbReference type="PaxDb" id="121845-A0A3Q0JHA6"/>
<dbReference type="PANTHER" id="PTHR46771">
    <property type="entry name" value="DETERIN"/>
    <property type="match status" value="1"/>
</dbReference>
<evidence type="ECO:0000313" key="5">
    <source>
        <dbReference type="RefSeq" id="XP_026686483.1"/>
    </source>
</evidence>
<dbReference type="InterPro" id="IPR051190">
    <property type="entry name" value="Baculoviral_IAP"/>
</dbReference>
<feature type="compositionally biased region" description="Low complexity" evidence="3">
    <location>
        <begin position="640"/>
        <end position="651"/>
    </location>
</feature>
<dbReference type="AlphaFoldDB" id="A0A3Q0JHA6"/>
<evidence type="ECO:0000256" key="2">
    <source>
        <dbReference type="ARBA" id="ARBA00022833"/>
    </source>
</evidence>
<evidence type="ECO:0000313" key="4">
    <source>
        <dbReference type="Proteomes" id="UP000079169"/>
    </source>
</evidence>
<organism evidence="4 5">
    <name type="scientific">Diaphorina citri</name>
    <name type="common">Asian citrus psyllid</name>
    <dbReference type="NCBI Taxonomy" id="121845"/>
    <lineage>
        <taxon>Eukaryota</taxon>
        <taxon>Metazoa</taxon>
        <taxon>Ecdysozoa</taxon>
        <taxon>Arthropoda</taxon>
        <taxon>Hexapoda</taxon>
        <taxon>Insecta</taxon>
        <taxon>Pterygota</taxon>
        <taxon>Neoptera</taxon>
        <taxon>Paraneoptera</taxon>
        <taxon>Hemiptera</taxon>
        <taxon>Sternorrhyncha</taxon>
        <taxon>Psylloidea</taxon>
        <taxon>Psyllidae</taxon>
        <taxon>Diaphorininae</taxon>
        <taxon>Diaphorina</taxon>
    </lineage>
</organism>
<dbReference type="STRING" id="121845.A0A3Q0JHA6"/>
<evidence type="ECO:0000256" key="1">
    <source>
        <dbReference type="ARBA" id="ARBA00022723"/>
    </source>
</evidence>
<dbReference type="Pfam" id="PF00653">
    <property type="entry name" value="BIR"/>
    <property type="match status" value="1"/>
</dbReference>
<dbReference type="CDD" id="cd00022">
    <property type="entry name" value="BIR"/>
    <property type="match status" value="1"/>
</dbReference>
<protein>
    <submittedName>
        <fullName evidence="5">Baculoviral IAP repeat-containing protein 6-like</fullName>
    </submittedName>
</protein>
<dbReference type="KEGG" id="dci:103519068"/>
<reference evidence="5" key="1">
    <citation type="submission" date="2025-08" db="UniProtKB">
        <authorList>
            <consortium name="RefSeq"/>
        </authorList>
    </citation>
    <scope>IDENTIFICATION</scope>
</reference>
<accession>A0A3Q0JHA6</accession>
<feature type="region of interest" description="Disordered" evidence="3">
    <location>
        <begin position="840"/>
        <end position="886"/>
    </location>
</feature>
<gene>
    <name evidence="5" type="primary">LOC103519068</name>
</gene>
<dbReference type="PROSITE" id="PS50143">
    <property type="entry name" value="BIR_REPEAT_2"/>
    <property type="match status" value="1"/>
</dbReference>
<dbReference type="Gene3D" id="1.10.1170.10">
    <property type="entry name" value="Inhibitor Of Apoptosis Protein (2mihbC-IAP-1), Chain A"/>
    <property type="match status" value="1"/>
</dbReference>
<feature type="region of interest" description="Disordered" evidence="3">
    <location>
        <begin position="795"/>
        <end position="824"/>
    </location>
</feature>
<dbReference type="SUPFAM" id="SSF57924">
    <property type="entry name" value="Inhibitor of apoptosis (IAP) repeat"/>
    <property type="match status" value="1"/>
</dbReference>
<keyword evidence="2" id="KW-0862">Zinc</keyword>
<keyword evidence="1" id="KW-0479">Metal-binding</keyword>